<proteinExistence type="predicted"/>
<gene>
    <name evidence="1" type="ORF">S03H2_27719</name>
</gene>
<sequence length="48" mass="4689">MKSFKSMLLGCATGAAVLAGASAALAEAAPAGPATQVETLVVTAQKRE</sequence>
<feature type="non-terminal residue" evidence="1">
    <location>
        <position position="48"/>
    </location>
</feature>
<organism evidence="1">
    <name type="scientific">marine sediment metagenome</name>
    <dbReference type="NCBI Taxonomy" id="412755"/>
    <lineage>
        <taxon>unclassified sequences</taxon>
        <taxon>metagenomes</taxon>
        <taxon>ecological metagenomes</taxon>
    </lineage>
</organism>
<dbReference type="AlphaFoldDB" id="X1G0A1"/>
<evidence type="ECO:0000313" key="1">
    <source>
        <dbReference type="EMBL" id="GAH51336.1"/>
    </source>
</evidence>
<reference evidence="1" key="1">
    <citation type="journal article" date="2014" name="Front. Microbiol.">
        <title>High frequency of phylogenetically diverse reductive dehalogenase-homologous genes in deep subseafloor sedimentary metagenomes.</title>
        <authorList>
            <person name="Kawai M."/>
            <person name="Futagami T."/>
            <person name="Toyoda A."/>
            <person name="Takaki Y."/>
            <person name="Nishi S."/>
            <person name="Hori S."/>
            <person name="Arai W."/>
            <person name="Tsubouchi T."/>
            <person name="Morono Y."/>
            <person name="Uchiyama I."/>
            <person name="Ito T."/>
            <person name="Fujiyama A."/>
            <person name="Inagaki F."/>
            <person name="Takami H."/>
        </authorList>
    </citation>
    <scope>NUCLEOTIDE SEQUENCE</scope>
    <source>
        <strain evidence="1">Expedition CK06-06</strain>
    </source>
</reference>
<accession>X1G0A1</accession>
<dbReference type="EMBL" id="BARU01016683">
    <property type="protein sequence ID" value="GAH51336.1"/>
    <property type="molecule type" value="Genomic_DNA"/>
</dbReference>
<name>X1G0A1_9ZZZZ</name>
<comment type="caution">
    <text evidence="1">The sequence shown here is derived from an EMBL/GenBank/DDBJ whole genome shotgun (WGS) entry which is preliminary data.</text>
</comment>
<dbReference type="PROSITE" id="PS00430">
    <property type="entry name" value="TONB_DEPENDENT_REC_1"/>
    <property type="match status" value="1"/>
</dbReference>
<dbReference type="InterPro" id="IPR010916">
    <property type="entry name" value="TonB_box_CS"/>
</dbReference>
<protein>
    <submittedName>
        <fullName evidence="1">Uncharacterized protein</fullName>
    </submittedName>
</protein>